<reference evidence="3" key="1">
    <citation type="submission" date="2022-10" db="EMBL/GenBank/DDBJ databases">
        <title>The complete genomes of actinobacterial strains from the NBC collection.</title>
        <authorList>
            <person name="Joergensen T.S."/>
            <person name="Alvarez Arevalo M."/>
            <person name="Sterndorff E.B."/>
            <person name="Faurdal D."/>
            <person name="Vuksanovic O."/>
            <person name="Mourched A.-S."/>
            <person name="Charusanti P."/>
            <person name="Shaw S."/>
            <person name="Blin K."/>
            <person name="Weber T."/>
        </authorList>
    </citation>
    <scope>NUCLEOTIDE SEQUENCE</scope>
    <source>
        <strain evidence="3">NBC_00003</strain>
    </source>
</reference>
<evidence type="ECO:0000256" key="1">
    <source>
        <dbReference type="SAM" id="Coils"/>
    </source>
</evidence>
<evidence type="ECO:0000313" key="3">
    <source>
        <dbReference type="EMBL" id="WTW65037.1"/>
    </source>
</evidence>
<gene>
    <name evidence="3" type="ORF">OG549_32735</name>
</gene>
<keyword evidence="1" id="KW-0175">Coiled coil</keyword>
<feature type="region of interest" description="Disordered" evidence="2">
    <location>
        <begin position="114"/>
        <end position="143"/>
    </location>
</feature>
<feature type="coiled-coil region" evidence="1">
    <location>
        <begin position="73"/>
        <end position="107"/>
    </location>
</feature>
<evidence type="ECO:0008006" key="4">
    <source>
        <dbReference type="Google" id="ProtNLM"/>
    </source>
</evidence>
<dbReference type="AlphaFoldDB" id="A0AAU2VCI8"/>
<name>A0AAU2VCI8_9ACTN</name>
<protein>
    <recommendedName>
        <fullName evidence="4">Transposase</fullName>
    </recommendedName>
</protein>
<organism evidence="3">
    <name type="scientific">Streptomyces sp. NBC_00003</name>
    <dbReference type="NCBI Taxonomy" id="2903608"/>
    <lineage>
        <taxon>Bacteria</taxon>
        <taxon>Bacillati</taxon>
        <taxon>Actinomycetota</taxon>
        <taxon>Actinomycetes</taxon>
        <taxon>Kitasatosporales</taxon>
        <taxon>Streptomycetaceae</taxon>
        <taxon>Streptomyces</taxon>
    </lineage>
</organism>
<evidence type="ECO:0000256" key="2">
    <source>
        <dbReference type="SAM" id="MobiDB-lite"/>
    </source>
</evidence>
<proteinExistence type="predicted"/>
<sequence length="143" mass="16328">MTDHRDDERTRIRQAMDRLLEGRPQSSDGALTVVALATEAGVNRMALQKRHADLKNEFYDRVRRETKQVPESERRLRETVTKLKKTISKQQKEIKELREAVDLLTLASAVLVAEQQPQTSPPAPPSNNLVQLRSVPMPSFNEE</sequence>
<accession>A0AAU2VCI8</accession>
<dbReference type="EMBL" id="CP108318">
    <property type="protein sequence ID" value="WTW65037.1"/>
    <property type="molecule type" value="Genomic_DNA"/>
</dbReference>